<keyword evidence="3" id="KW-1185">Reference proteome</keyword>
<comment type="caution">
    <text evidence="2">The sequence shown here is derived from an EMBL/GenBank/DDBJ whole genome shotgun (WGS) entry which is preliminary data.</text>
</comment>
<dbReference type="AlphaFoldDB" id="A0A7X3K094"/>
<proteinExistence type="predicted"/>
<evidence type="ECO:0000259" key="1">
    <source>
        <dbReference type="PROSITE" id="PS51832"/>
    </source>
</evidence>
<accession>A0A7X3K094</accession>
<dbReference type="SUPFAM" id="SSF109604">
    <property type="entry name" value="HD-domain/PDEase-like"/>
    <property type="match status" value="1"/>
</dbReference>
<dbReference type="Pfam" id="PF13487">
    <property type="entry name" value="HD_5"/>
    <property type="match status" value="1"/>
</dbReference>
<dbReference type="Proteomes" id="UP000490800">
    <property type="component" value="Unassembled WGS sequence"/>
</dbReference>
<dbReference type="EMBL" id="RHLK01000008">
    <property type="protein sequence ID" value="MVP00847.1"/>
    <property type="molecule type" value="Genomic_DNA"/>
</dbReference>
<dbReference type="InterPro" id="IPR037522">
    <property type="entry name" value="HD_GYP_dom"/>
</dbReference>
<evidence type="ECO:0000313" key="3">
    <source>
        <dbReference type="Proteomes" id="UP000490800"/>
    </source>
</evidence>
<feature type="domain" description="HD-GYP" evidence="1">
    <location>
        <begin position="112"/>
        <end position="307"/>
    </location>
</feature>
<dbReference type="InterPro" id="IPR006675">
    <property type="entry name" value="HDIG_dom"/>
</dbReference>
<dbReference type="Gene3D" id="1.10.3210.10">
    <property type="entry name" value="Hypothetical protein af1432"/>
    <property type="match status" value="1"/>
</dbReference>
<sequence>MRIHIAELQVGDRLTHDTFNSVGLNILPANTQVDEFDILKLSKHQIEYVDIESRPLPENPLQDESPAAPEIFRHEESFQTAINGIKDLFADVMNSGKIEEETVNKHFAPLITTVREEKDVVNLLLCLDSRDDYTYQHSVQVGILSYFIALWLGNSEEEAHKIGRAGYLHDIGKCKIDFDMLQKAGKLSEEEFNEMRKHTVYGYDIIRKSIGEELPALVALQHHERMNGSGYPLGKTAESIHPAAKIVAVADVYSAMISNRSYQQKKDQLYVLKELHRMSFGELDAEAVHVFIASMIPNFIGKKASLSDGSSGIIVMTFPNDFFRPLVQVDEEFIDLTHRPDLEIISISIH</sequence>
<dbReference type="PROSITE" id="PS51832">
    <property type="entry name" value="HD_GYP"/>
    <property type="match status" value="1"/>
</dbReference>
<dbReference type="RefSeq" id="WP_157336709.1">
    <property type="nucleotide sequence ID" value="NZ_RHLK01000008.1"/>
</dbReference>
<dbReference type="PANTHER" id="PTHR43155:SF2">
    <property type="entry name" value="CYCLIC DI-GMP PHOSPHODIESTERASE PA4108"/>
    <property type="match status" value="1"/>
</dbReference>
<dbReference type="CDD" id="cd00077">
    <property type="entry name" value="HDc"/>
    <property type="match status" value="1"/>
</dbReference>
<dbReference type="NCBIfam" id="TIGR00277">
    <property type="entry name" value="HDIG"/>
    <property type="match status" value="1"/>
</dbReference>
<dbReference type="InterPro" id="IPR003607">
    <property type="entry name" value="HD/PDEase_dom"/>
</dbReference>
<reference evidence="2 3" key="1">
    <citation type="journal article" date="2019" name="Microorganisms">
        <title>Paenibacillus lutrae sp. nov., A Chitinolytic Species Isolated from A River Otter in Castril Natural Park, Granada, Spain.</title>
        <authorList>
            <person name="Rodriguez M."/>
            <person name="Reina J.C."/>
            <person name="Bejar V."/>
            <person name="Llamas I."/>
        </authorList>
    </citation>
    <scope>NUCLEOTIDE SEQUENCE [LARGE SCALE GENOMIC DNA]</scope>
    <source>
        <strain evidence="2 3">N10</strain>
    </source>
</reference>
<dbReference type="OrthoDB" id="9759601at2"/>
<protein>
    <submittedName>
        <fullName evidence="2">HD domain-containing protein</fullName>
    </submittedName>
</protein>
<gene>
    <name evidence="2" type="ORF">EDM21_15155</name>
</gene>
<dbReference type="SMART" id="SM00471">
    <property type="entry name" value="HDc"/>
    <property type="match status" value="1"/>
</dbReference>
<evidence type="ECO:0000313" key="2">
    <source>
        <dbReference type="EMBL" id="MVP00847.1"/>
    </source>
</evidence>
<organism evidence="2 3">
    <name type="scientific">Paenibacillus lutrae</name>
    <dbReference type="NCBI Taxonomy" id="2078573"/>
    <lineage>
        <taxon>Bacteria</taxon>
        <taxon>Bacillati</taxon>
        <taxon>Bacillota</taxon>
        <taxon>Bacilli</taxon>
        <taxon>Bacillales</taxon>
        <taxon>Paenibacillaceae</taxon>
        <taxon>Paenibacillus</taxon>
    </lineage>
</organism>
<dbReference type="PANTHER" id="PTHR43155">
    <property type="entry name" value="CYCLIC DI-GMP PHOSPHODIESTERASE PA4108-RELATED"/>
    <property type="match status" value="1"/>
</dbReference>
<name>A0A7X3K094_9BACL</name>